<dbReference type="PANTHER" id="PTHR21666">
    <property type="entry name" value="PEPTIDASE-RELATED"/>
    <property type="match status" value="1"/>
</dbReference>
<protein>
    <submittedName>
        <fullName evidence="5">M23 peptidase domain protein</fullName>
    </submittedName>
</protein>
<name>F2IZ11_POLGS</name>
<dbReference type="HOGENOM" id="CLU_029425_0_0_5"/>
<keyword evidence="6" id="KW-1185">Reference proteome</keyword>
<dbReference type="AlphaFoldDB" id="F2IZ11"/>
<feature type="region of interest" description="Disordered" evidence="2">
    <location>
        <begin position="187"/>
        <end position="206"/>
    </location>
</feature>
<dbReference type="InterPro" id="IPR050570">
    <property type="entry name" value="Cell_wall_metabolism_enzyme"/>
</dbReference>
<dbReference type="PROSITE" id="PS51782">
    <property type="entry name" value="LYSM"/>
    <property type="match status" value="1"/>
</dbReference>
<dbReference type="STRING" id="991905.SL003B_2201"/>
<keyword evidence="3" id="KW-0732">Signal</keyword>
<evidence type="ECO:0000259" key="4">
    <source>
        <dbReference type="PROSITE" id="PS51782"/>
    </source>
</evidence>
<dbReference type="Gene3D" id="3.10.350.10">
    <property type="entry name" value="LysM domain"/>
    <property type="match status" value="1"/>
</dbReference>
<dbReference type="eggNOG" id="COG4942">
    <property type="taxonomic scope" value="Bacteria"/>
</dbReference>
<feature type="compositionally biased region" description="Low complexity" evidence="2">
    <location>
        <begin position="241"/>
        <end position="254"/>
    </location>
</feature>
<dbReference type="PANTHER" id="PTHR21666:SF263">
    <property type="entry name" value="MUREIN HYDROLASE ACTIVATOR NLPD"/>
    <property type="match status" value="1"/>
</dbReference>
<dbReference type="InterPro" id="IPR011055">
    <property type="entry name" value="Dup_hybrid_motif"/>
</dbReference>
<dbReference type="SUPFAM" id="SSF51261">
    <property type="entry name" value="Duplicated hybrid motif"/>
    <property type="match status" value="1"/>
</dbReference>
<dbReference type="InterPro" id="IPR016047">
    <property type="entry name" value="M23ase_b-sheet_dom"/>
</dbReference>
<dbReference type="InterPro" id="IPR036779">
    <property type="entry name" value="LysM_dom_sf"/>
</dbReference>
<organism evidence="5 6">
    <name type="scientific">Polymorphum gilvum (strain LMG 25793 / CGMCC 1.9160 / SL003B-26A1)</name>
    <dbReference type="NCBI Taxonomy" id="991905"/>
    <lineage>
        <taxon>Bacteria</taxon>
        <taxon>Pseudomonadati</taxon>
        <taxon>Pseudomonadota</taxon>
        <taxon>Alphaproteobacteria</taxon>
        <taxon>Rhodobacterales</taxon>
        <taxon>Paracoccaceae</taxon>
        <taxon>Polymorphum</taxon>
    </lineage>
</organism>
<dbReference type="PROSITE" id="PS51257">
    <property type="entry name" value="PROKAR_LIPOPROTEIN"/>
    <property type="match status" value="1"/>
</dbReference>
<proteinExistence type="inferred from homology"/>
<feature type="compositionally biased region" description="Polar residues" evidence="2">
    <location>
        <begin position="81"/>
        <end position="90"/>
    </location>
</feature>
<reference evidence="5 6" key="1">
    <citation type="journal article" date="2011" name="J. Bacteriol.">
        <title>Complete genome sequence of Polymorphum gilvum SL003B-26A1T, a crude oil-degrading bacterium from oil-polluted saline soil.</title>
        <authorList>
            <person name="Li S.G."/>
            <person name="Tang Y.Q."/>
            <person name="Nie Y."/>
            <person name="Cai M."/>
            <person name="Wu X.L."/>
        </authorList>
    </citation>
    <scope>NUCLEOTIDE SEQUENCE [LARGE SCALE GENOMIC DNA]</scope>
    <source>
        <strain evidence="6">LMG 25793 / CGMCC 1.9160 / SL003B-26A1</strain>
    </source>
</reference>
<evidence type="ECO:0000256" key="1">
    <source>
        <dbReference type="ARBA" id="ARBA00038420"/>
    </source>
</evidence>
<comment type="similarity">
    <text evidence="1">Belongs to the E.coli NlpD/Haemophilus LppB family.</text>
</comment>
<dbReference type="Gene3D" id="2.70.70.10">
    <property type="entry name" value="Glucose Permease (Domain IIA)"/>
    <property type="match status" value="1"/>
</dbReference>
<dbReference type="OrthoDB" id="9795421at2"/>
<dbReference type="Pfam" id="PF01476">
    <property type="entry name" value="LysM"/>
    <property type="match status" value="1"/>
</dbReference>
<feature type="region of interest" description="Disordered" evidence="2">
    <location>
        <begin position="70"/>
        <end position="97"/>
    </location>
</feature>
<dbReference type="SUPFAM" id="SSF54106">
    <property type="entry name" value="LysM domain"/>
    <property type="match status" value="1"/>
</dbReference>
<sequence length="426" mass="42927">MRKRSFRKTLLSQVAAIAAAAGVAAGCSADLERFADGPVYTGGTSNQRTILGQGRTGQPTYDDILRGPGGTVAALPPAGSQPRTTGSVTAPSRRDVSATALPPVQAASAPAPVPATVTAAGGENSWRGWSAAGGTRVQARDGDTVKTMAHRYGVPEQAVLAANGFDGATVLRPGQSVVIPTYVAASDSSQPVRLPPAGGAPVATGSIAPQQAPAGLRTAAVPARKPTSATRVAAVQSPATRSDAVRAAPAPVADLSPQRAAGNGATRTVPGVPAATASVEPAAASGPVQVAAVEPADAAGGPMFRWPVRGRIISDFGTKPGGTRNDGINLAVPEGTPVKAAGDGSVIYAGNELKGYGNLVLIRHSDGWVSAYAHNSELSVKRGDTVQRGQVVAKAGATGSVSQPQVHFELRQGNKPVDPLKYLPKD</sequence>
<gene>
    <name evidence="5" type="ordered locus">SL003B_2201</name>
</gene>
<dbReference type="InterPro" id="IPR018392">
    <property type="entry name" value="LysM"/>
</dbReference>
<dbReference type="RefSeq" id="WP_013652944.1">
    <property type="nucleotide sequence ID" value="NC_015259.1"/>
</dbReference>
<dbReference type="CDD" id="cd00118">
    <property type="entry name" value="LysM"/>
    <property type="match status" value="1"/>
</dbReference>
<dbReference type="KEGG" id="pgv:SL003B_2201"/>
<dbReference type="CDD" id="cd12797">
    <property type="entry name" value="M23_peptidase"/>
    <property type="match status" value="1"/>
</dbReference>
<evidence type="ECO:0000256" key="2">
    <source>
        <dbReference type="SAM" id="MobiDB-lite"/>
    </source>
</evidence>
<dbReference type="GO" id="GO:0004222">
    <property type="term" value="F:metalloendopeptidase activity"/>
    <property type="evidence" value="ECO:0007669"/>
    <property type="project" value="TreeGrafter"/>
</dbReference>
<evidence type="ECO:0000313" key="5">
    <source>
        <dbReference type="EMBL" id="ADZ70626.1"/>
    </source>
</evidence>
<dbReference type="eggNOG" id="COG1388">
    <property type="taxonomic scope" value="Bacteria"/>
</dbReference>
<feature type="region of interest" description="Disordered" evidence="2">
    <location>
        <begin position="213"/>
        <end position="269"/>
    </location>
</feature>
<feature type="signal peptide" evidence="3">
    <location>
        <begin position="1"/>
        <end position="29"/>
    </location>
</feature>
<evidence type="ECO:0000256" key="3">
    <source>
        <dbReference type="SAM" id="SignalP"/>
    </source>
</evidence>
<dbReference type="Pfam" id="PF01551">
    <property type="entry name" value="Peptidase_M23"/>
    <property type="match status" value="1"/>
</dbReference>
<dbReference type="Proteomes" id="UP000008130">
    <property type="component" value="Chromosome"/>
</dbReference>
<accession>F2IZ11</accession>
<feature type="domain" description="LysM" evidence="4">
    <location>
        <begin position="135"/>
        <end position="179"/>
    </location>
</feature>
<evidence type="ECO:0000313" key="6">
    <source>
        <dbReference type="Proteomes" id="UP000008130"/>
    </source>
</evidence>
<dbReference type="EMBL" id="CP002568">
    <property type="protein sequence ID" value="ADZ70626.1"/>
    <property type="molecule type" value="Genomic_DNA"/>
</dbReference>
<feature type="chain" id="PRO_5003283719" evidence="3">
    <location>
        <begin position="30"/>
        <end position="426"/>
    </location>
</feature>